<dbReference type="EMBL" id="JANBUP010002556">
    <property type="protein sequence ID" value="KAJ2799881.1"/>
    <property type="molecule type" value="Genomic_DNA"/>
</dbReference>
<organism evidence="1 2">
    <name type="scientific">Coemansia furcata</name>
    <dbReference type="NCBI Taxonomy" id="417177"/>
    <lineage>
        <taxon>Eukaryota</taxon>
        <taxon>Fungi</taxon>
        <taxon>Fungi incertae sedis</taxon>
        <taxon>Zoopagomycota</taxon>
        <taxon>Kickxellomycotina</taxon>
        <taxon>Kickxellomycetes</taxon>
        <taxon>Kickxellales</taxon>
        <taxon>Kickxellaceae</taxon>
        <taxon>Coemansia</taxon>
    </lineage>
</organism>
<keyword evidence="2" id="KW-1185">Reference proteome</keyword>
<comment type="caution">
    <text evidence="1">The sequence shown here is derived from an EMBL/GenBank/DDBJ whole genome shotgun (WGS) entry which is preliminary data.</text>
</comment>
<accession>A0ACC1L3H7</accession>
<protein>
    <submittedName>
        <fullName evidence="1">Inositol-1,4,5-trisphosphate 5-phosphatase 1</fullName>
        <ecNumber evidence="1">3.1.3.36</ecNumber>
    </submittedName>
</protein>
<proteinExistence type="predicted"/>
<keyword evidence="1" id="KW-0378">Hydrolase</keyword>
<gene>
    <name evidence="1" type="primary">syj1_2</name>
    <name evidence="1" type="ORF">H4S07_005319</name>
</gene>
<evidence type="ECO:0000313" key="1">
    <source>
        <dbReference type="EMBL" id="KAJ2799881.1"/>
    </source>
</evidence>
<reference evidence="1" key="1">
    <citation type="submission" date="2022-07" db="EMBL/GenBank/DDBJ databases">
        <title>Phylogenomic reconstructions and comparative analyses of Kickxellomycotina fungi.</title>
        <authorList>
            <person name="Reynolds N.K."/>
            <person name="Stajich J.E."/>
            <person name="Barry K."/>
            <person name="Grigoriev I.V."/>
            <person name="Crous P."/>
            <person name="Smith M.E."/>
        </authorList>
    </citation>
    <scope>NUCLEOTIDE SEQUENCE</scope>
    <source>
        <strain evidence="1">CBS 102833</strain>
    </source>
</reference>
<name>A0ACC1L3H7_9FUNG</name>
<dbReference type="Proteomes" id="UP001140096">
    <property type="component" value="Unassembled WGS sequence"/>
</dbReference>
<sequence length="363" mass="38638">MLTVAVTSFNLAQRKAPLLGALAAASAAAPFDILAVAVQELAPFAEQMRRSHATRLSPAMRRIVAAFDSELGGTAICAAALEHGAVGLAVWVRPSIYPAQTPTYSKTGLGPLALSSKAAIAVALRLGSTGSSPTVAFVSAHLPAGVGPAADFARNRAFRAAATRLDFGGRSLFDCHSVFFAGDLNYRAGLSASFADDELCRSMRRNAAFPAFTESDVNFSPTYKLLASGTYNPCRNPAWCDRILTYARNDAAVPRIAAWREARPAPDDSSSLDSSITCLRYWSLPVAGSDHLPVYARFRLNLSCLANYDADIPAIADPLRIYYLALGFIADRSAGVAYYILTDPAALLLLLVVFAALARTYCC</sequence>
<evidence type="ECO:0000313" key="2">
    <source>
        <dbReference type="Proteomes" id="UP001140096"/>
    </source>
</evidence>
<dbReference type="EC" id="3.1.3.36" evidence="1"/>